<keyword evidence="5 6" id="KW-0472">Membrane</keyword>
<evidence type="ECO:0000256" key="1">
    <source>
        <dbReference type="ARBA" id="ARBA00004651"/>
    </source>
</evidence>
<accession>A0A498R5R5</accession>
<dbReference type="EMBL" id="UPPP01000061">
    <property type="protein sequence ID" value="VBB06177.1"/>
    <property type="molecule type" value="Genomic_DNA"/>
</dbReference>
<evidence type="ECO:0000259" key="7">
    <source>
        <dbReference type="Pfam" id="PF09335"/>
    </source>
</evidence>
<keyword evidence="3 6" id="KW-0812">Transmembrane</keyword>
<dbReference type="InterPro" id="IPR015414">
    <property type="entry name" value="TMEM64"/>
</dbReference>
<feature type="transmembrane region" description="Helical" evidence="6">
    <location>
        <begin position="74"/>
        <end position="91"/>
    </location>
</feature>
<proteinExistence type="inferred from homology"/>
<reference evidence="8 9" key="1">
    <citation type="submission" date="2018-06" db="EMBL/GenBank/DDBJ databases">
        <authorList>
            <person name="Strepis N."/>
        </authorList>
    </citation>
    <scope>NUCLEOTIDE SEQUENCE [LARGE SCALE GENOMIC DNA]</scope>
    <source>
        <strain evidence="8">LUCI</strain>
    </source>
</reference>
<keyword evidence="2 6" id="KW-1003">Cell membrane</keyword>
<evidence type="ECO:0000313" key="8">
    <source>
        <dbReference type="EMBL" id="VBB06177.1"/>
    </source>
</evidence>
<dbReference type="Proteomes" id="UP000277811">
    <property type="component" value="Unassembled WGS sequence"/>
</dbReference>
<sequence length="234" mass="26218">MAERTAKAVYILKFGVLGLVVASYYLFPPVHDFVINGASYLKDRDFEGLRRFILAYGIWAPLTSILLMSVQSLLPFLPGIFLTITNAWIFGWQFGSFYSWLGALLGAVLDFAVARWYGRPVVRKLVREKYLVITDRFFVRYGVMAVLITRLTPIVPFKVVSYGAGLTTISTGQFILATGIGQIPAIIVYSILGQNITHSICAAITATSLLILFAVFVYFYRDSIEHLLFCKKDS</sequence>
<evidence type="ECO:0000256" key="4">
    <source>
        <dbReference type="ARBA" id="ARBA00022989"/>
    </source>
</evidence>
<dbReference type="PANTHER" id="PTHR12677:SF59">
    <property type="entry name" value="GOLGI APPARATUS MEMBRANE PROTEIN TVP38-RELATED"/>
    <property type="match status" value="1"/>
</dbReference>
<evidence type="ECO:0000256" key="3">
    <source>
        <dbReference type="ARBA" id="ARBA00022692"/>
    </source>
</evidence>
<dbReference type="Pfam" id="PF09335">
    <property type="entry name" value="VTT_dom"/>
    <property type="match status" value="1"/>
</dbReference>
<keyword evidence="4 6" id="KW-1133">Transmembrane helix</keyword>
<dbReference type="AlphaFoldDB" id="A0A498R5R5"/>
<evidence type="ECO:0000256" key="6">
    <source>
        <dbReference type="RuleBase" id="RU366058"/>
    </source>
</evidence>
<dbReference type="InterPro" id="IPR032816">
    <property type="entry name" value="VTT_dom"/>
</dbReference>
<feature type="transmembrane region" description="Helical" evidence="6">
    <location>
        <begin position="48"/>
        <end position="67"/>
    </location>
</feature>
<feature type="transmembrane region" description="Helical" evidence="6">
    <location>
        <begin position="97"/>
        <end position="117"/>
    </location>
</feature>
<feature type="transmembrane region" description="Helical" evidence="6">
    <location>
        <begin position="9"/>
        <end position="28"/>
    </location>
</feature>
<protein>
    <recommendedName>
        <fullName evidence="6">TVP38/TMEM64 family membrane protein</fullName>
    </recommendedName>
</protein>
<comment type="subcellular location">
    <subcellularLocation>
        <location evidence="1 6">Cell membrane</location>
        <topology evidence="1 6">Multi-pass membrane protein</topology>
    </subcellularLocation>
</comment>
<gene>
    <name evidence="8" type="ORF">LUCI_1393</name>
</gene>
<evidence type="ECO:0000256" key="2">
    <source>
        <dbReference type="ARBA" id="ARBA00022475"/>
    </source>
</evidence>
<dbReference type="PANTHER" id="PTHR12677">
    <property type="entry name" value="GOLGI APPARATUS MEMBRANE PROTEIN TVP38-RELATED"/>
    <property type="match status" value="1"/>
</dbReference>
<dbReference type="RefSeq" id="WP_122627124.1">
    <property type="nucleotide sequence ID" value="NZ_UPPP01000061.1"/>
</dbReference>
<feature type="transmembrane region" description="Helical" evidence="6">
    <location>
        <begin position="172"/>
        <end position="192"/>
    </location>
</feature>
<keyword evidence="9" id="KW-1185">Reference proteome</keyword>
<dbReference type="OrthoDB" id="9812980at2"/>
<name>A0A498R5R5_9FIRM</name>
<evidence type="ECO:0000313" key="9">
    <source>
        <dbReference type="Proteomes" id="UP000277811"/>
    </source>
</evidence>
<comment type="caution">
    <text evidence="6">Lacks conserved residue(s) required for the propagation of feature annotation.</text>
</comment>
<feature type="domain" description="VTT" evidence="7">
    <location>
        <begin position="77"/>
        <end position="194"/>
    </location>
</feature>
<dbReference type="GO" id="GO:0005886">
    <property type="term" value="C:plasma membrane"/>
    <property type="evidence" value="ECO:0007669"/>
    <property type="project" value="UniProtKB-SubCell"/>
</dbReference>
<feature type="transmembrane region" description="Helical" evidence="6">
    <location>
        <begin position="199"/>
        <end position="220"/>
    </location>
</feature>
<feature type="transmembrane region" description="Helical" evidence="6">
    <location>
        <begin position="138"/>
        <end position="160"/>
    </location>
</feature>
<organism evidence="8 9">
    <name type="scientific">Lucifera butyrica</name>
    <dbReference type="NCBI Taxonomy" id="1351585"/>
    <lineage>
        <taxon>Bacteria</taxon>
        <taxon>Bacillati</taxon>
        <taxon>Bacillota</taxon>
        <taxon>Negativicutes</taxon>
        <taxon>Veillonellales</taxon>
        <taxon>Veillonellaceae</taxon>
        <taxon>Lucifera</taxon>
    </lineage>
</organism>
<comment type="similarity">
    <text evidence="6">Belongs to the TVP38/TMEM64 family.</text>
</comment>
<evidence type="ECO:0000256" key="5">
    <source>
        <dbReference type="ARBA" id="ARBA00023136"/>
    </source>
</evidence>